<keyword evidence="5" id="KW-1185">Reference proteome</keyword>
<accession>A0A8S9WNB7</accession>
<proteinExistence type="predicted"/>
<keyword evidence="1" id="KW-0863">Zinc-finger</keyword>
<protein>
    <recommendedName>
        <fullName evidence="3">CCHC-type domain-containing protein</fullName>
    </recommendedName>
</protein>
<dbReference type="InterPro" id="IPR036875">
    <property type="entry name" value="Znf_CCHC_sf"/>
</dbReference>
<dbReference type="SUPFAM" id="SSF57756">
    <property type="entry name" value="Retrovirus zinc finger-like domains"/>
    <property type="match status" value="1"/>
</dbReference>
<gene>
    <name evidence="4" type="ORF">GE061_008664</name>
</gene>
<feature type="compositionally biased region" description="Polar residues" evidence="2">
    <location>
        <begin position="239"/>
        <end position="252"/>
    </location>
</feature>
<evidence type="ECO:0000256" key="2">
    <source>
        <dbReference type="SAM" id="MobiDB-lite"/>
    </source>
</evidence>
<dbReference type="GO" id="GO:0008270">
    <property type="term" value="F:zinc ion binding"/>
    <property type="evidence" value="ECO:0007669"/>
    <property type="project" value="UniProtKB-KW"/>
</dbReference>
<dbReference type="Proteomes" id="UP000466442">
    <property type="component" value="Unassembled WGS sequence"/>
</dbReference>
<dbReference type="InterPro" id="IPR001878">
    <property type="entry name" value="Znf_CCHC"/>
</dbReference>
<reference evidence="4" key="1">
    <citation type="journal article" date="2021" name="Mol. Ecol. Resour.">
        <title>Apolygus lucorum genome provides insights into omnivorousness and mesophyll feeding.</title>
        <authorList>
            <person name="Liu Y."/>
            <person name="Liu H."/>
            <person name="Wang H."/>
            <person name="Huang T."/>
            <person name="Liu B."/>
            <person name="Yang B."/>
            <person name="Yin L."/>
            <person name="Li B."/>
            <person name="Zhang Y."/>
            <person name="Zhang S."/>
            <person name="Jiang F."/>
            <person name="Zhang X."/>
            <person name="Ren Y."/>
            <person name="Wang B."/>
            <person name="Wang S."/>
            <person name="Lu Y."/>
            <person name="Wu K."/>
            <person name="Fan W."/>
            <person name="Wang G."/>
        </authorList>
    </citation>
    <scope>NUCLEOTIDE SEQUENCE</scope>
    <source>
        <strain evidence="4">12Hb</strain>
    </source>
</reference>
<organism evidence="4 5">
    <name type="scientific">Apolygus lucorum</name>
    <name type="common">Small green plant bug</name>
    <name type="synonym">Lygocoris lucorum</name>
    <dbReference type="NCBI Taxonomy" id="248454"/>
    <lineage>
        <taxon>Eukaryota</taxon>
        <taxon>Metazoa</taxon>
        <taxon>Ecdysozoa</taxon>
        <taxon>Arthropoda</taxon>
        <taxon>Hexapoda</taxon>
        <taxon>Insecta</taxon>
        <taxon>Pterygota</taxon>
        <taxon>Neoptera</taxon>
        <taxon>Paraneoptera</taxon>
        <taxon>Hemiptera</taxon>
        <taxon>Heteroptera</taxon>
        <taxon>Panheteroptera</taxon>
        <taxon>Cimicomorpha</taxon>
        <taxon>Miridae</taxon>
        <taxon>Mirini</taxon>
        <taxon>Apolygus</taxon>
    </lineage>
</organism>
<dbReference type="PANTHER" id="PTHR47481">
    <property type="match status" value="1"/>
</dbReference>
<dbReference type="PANTHER" id="PTHR47481:SF14">
    <property type="entry name" value="RETROTRANSPOSON COPIA-LIKE N-TERMINAL DOMAIN-CONTAINING PROTEIN"/>
    <property type="match status" value="1"/>
</dbReference>
<evidence type="ECO:0000313" key="5">
    <source>
        <dbReference type="Proteomes" id="UP000466442"/>
    </source>
</evidence>
<sequence>MGKATENRSCATAGIKQFDGKGFLTWKIRIRAALDELGLLKVISDDHMNMSKFHEANRKAKNVIIQNLDDRIIHSVYDKEYAKDIMDCLEKTYARSGLSEQIELKGKLNSMKFKSGSLTNYFEEFDQIVTDLANAGSNLSDQELVAILLGGMPRSFNSVTASLDILFSAEKEIDIYFVKNKLLLEESRQRKQGQCDSDSSVFMIQRGHGQDKRCSSNTSSFPYKCYRCFEIGHKRNECPLNNSQENPGVDGSQNRRYDSHCQSDRGAAHVETEEEEEIAFACGSVNSFENTGITVQGESVPTIEFLVDSGSSDHLINDVTYLMEVEEPQNPIAIRVAKEGESLLATKRGTLRTKSLLLNGFLVFLKQEGKFVVERMRNLGKLLFRRSFNP</sequence>
<keyword evidence="1" id="KW-0479">Metal-binding</keyword>
<dbReference type="OrthoDB" id="6631394at2759"/>
<evidence type="ECO:0000256" key="1">
    <source>
        <dbReference type="PROSITE-ProRule" id="PRU00047"/>
    </source>
</evidence>
<evidence type="ECO:0000259" key="3">
    <source>
        <dbReference type="PROSITE" id="PS50158"/>
    </source>
</evidence>
<feature type="domain" description="CCHC-type" evidence="3">
    <location>
        <begin position="224"/>
        <end position="239"/>
    </location>
</feature>
<dbReference type="EMBL" id="WIXP02000017">
    <property type="protein sequence ID" value="KAF6197698.1"/>
    <property type="molecule type" value="Genomic_DNA"/>
</dbReference>
<dbReference type="PROSITE" id="PS50158">
    <property type="entry name" value="ZF_CCHC"/>
    <property type="match status" value="1"/>
</dbReference>
<comment type="caution">
    <text evidence="4">The sequence shown here is derived from an EMBL/GenBank/DDBJ whole genome shotgun (WGS) entry which is preliminary data.</text>
</comment>
<dbReference type="AlphaFoldDB" id="A0A8S9WNB7"/>
<feature type="region of interest" description="Disordered" evidence="2">
    <location>
        <begin position="239"/>
        <end position="260"/>
    </location>
</feature>
<evidence type="ECO:0000313" key="4">
    <source>
        <dbReference type="EMBL" id="KAF6197698.1"/>
    </source>
</evidence>
<name>A0A8S9WNB7_APOLU</name>
<dbReference type="GO" id="GO:0003676">
    <property type="term" value="F:nucleic acid binding"/>
    <property type="evidence" value="ECO:0007669"/>
    <property type="project" value="InterPro"/>
</dbReference>
<dbReference type="Pfam" id="PF14223">
    <property type="entry name" value="Retrotran_gag_2"/>
    <property type="match status" value="1"/>
</dbReference>
<keyword evidence="1" id="KW-0862">Zinc</keyword>